<dbReference type="Proteomes" id="UP001293593">
    <property type="component" value="Unassembled WGS sequence"/>
</dbReference>
<evidence type="ECO:0000259" key="3">
    <source>
        <dbReference type="PROSITE" id="PS50067"/>
    </source>
</evidence>
<dbReference type="GO" id="GO:0005524">
    <property type="term" value="F:ATP binding"/>
    <property type="evidence" value="ECO:0007669"/>
    <property type="project" value="InterPro"/>
</dbReference>
<accession>A0AAE1N6Z6</accession>
<evidence type="ECO:0000313" key="5">
    <source>
        <dbReference type="Proteomes" id="UP001293593"/>
    </source>
</evidence>
<evidence type="ECO:0000256" key="2">
    <source>
        <dbReference type="PROSITE-ProRule" id="PRU00283"/>
    </source>
</evidence>
<comment type="similarity">
    <text evidence="2">Belongs to the TRAFAC class myosin-kinesin ATPase superfamily. Kinesin family.</text>
</comment>
<dbReference type="GO" id="GO:0007018">
    <property type="term" value="P:microtubule-based movement"/>
    <property type="evidence" value="ECO:0007669"/>
    <property type="project" value="InterPro"/>
</dbReference>
<dbReference type="GO" id="GO:0003777">
    <property type="term" value="F:microtubule motor activity"/>
    <property type="evidence" value="ECO:0007669"/>
    <property type="project" value="InterPro"/>
</dbReference>
<reference evidence="4" key="1">
    <citation type="submission" date="2023-10" db="EMBL/GenBank/DDBJ databases">
        <title>Chromosome-level genome of the transformable northern wattle, Acacia crassicarpa.</title>
        <authorList>
            <person name="Massaro I."/>
            <person name="Sinha N.R."/>
            <person name="Poethig S."/>
            <person name="Leichty A.R."/>
        </authorList>
    </citation>
    <scope>NUCLEOTIDE SEQUENCE</scope>
    <source>
        <strain evidence="4">Acra3RX</strain>
        <tissue evidence="4">Leaf</tissue>
    </source>
</reference>
<comment type="caution">
    <text evidence="4">The sequence shown here is derived from an EMBL/GenBank/DDBJ whole genome shotgun (WGS) entry which is preliminary data.</text>
</comment>
<protein>
    <recommendedName>
        <fullName evidence="3">Kinesin motor domain-containing protein</fullName>
    </recommendedName>
</protein>
<name>A0AAE1N6Z6_9FABA</name>
<dbReference type="PROSITE" id="PS50067">
    <property type="entry name" value="KINESIN_MOTOR_2"/>
    <property type="match status" value="1"/>
</dbReference>
<feature type="domain" description="Kinesin motor" evidence="3">
    <location>
        <begin position="73"/>
        <end position="87"/>
    </location>
</feature>
<dbReference type="GO" id="GO:0008017">
    <property type="term" value="F:microtubule binding"/>
    <property type="evidence" value="ECO:0007669"/>
    <property type="project" value="InterPro"/>
</dbReference>
<keyword evidence="5" id="KW-1185">Reference proteome</keyword>
<comment type="caution">
    <text evidence="2">Lacks conserved residue(s) required for the propagation of feature annotation.</text>
</comment>
<dbReference type="EMBL" id="JAWXYG010000001">
    <property type="protein sequence ID" value="KAK4283739.1"/>
    <property type="molecule type" value="Genomic_DNA"/>
</dbReference>
<gene>
    <name evidence="4" type="ORF">QN277_000661</name>
</gene>
<organism evidence="4 5">
    <name type="scientific">Acacia crassicarpa</name>
    <name type="common">northern wattle</name>
    <dbReference type="NCBI Taxonomy" id="499986"/>
    <lineage>
        <taxon>Eukaryota</taxon>
        <taxon>Viridiplantae</taxon>
        <taxon>Streptophyta</taxon>
        <taxon>Embryophyta</taxon>
        <taxon>Tracheophyta</taxon>
        <taxon>Spermatophyta</taxon>
        <taxon>Magnoliopsida</taxon>
        <taxon>eudicotyledons</taxon>
        <taxon>Gunneridae</taxon>
        <taxon>Pentapetalae</taxon>
        <taxon>rosids</taxon>
        <taxon>fabids</taxon>
        <taxon>Fabales</taxon>
        <taxon>Fabaceae</taxon>
        <taxon>Caesalpinioideae</taxon>
        <taxon>mimosoid clade</taxon>
        <taxon>Acacieae</taxon>
        <taxon>Acacia</taxon>
    </lineage>
</organism>
<keyword evidence="1" id="KW-0505">Motor protein</keyword>
<sequence length="87" mass="9906">MRKNDDDQVFLGGLTHGLLDLHSFNTERLQSSCRSFDDSEPFSSVPVNKARGLPETNLKSLSADKERAYNFAKIKVLVRKRPLNKKE</sequence>
<dbReference type="AlphaFoldDB" id="A0AAE1N6Z6"/>
<evidence type="ECO:0000256" key="1">
    <source>
        <dbReference type="ARBA" id="ARBA00023175"/>
    </source>
</evidence>
<dbReference type="InterPro" id="IPR001752">
    <property type="entry name" value="Kinesin_motor_dom"/>
</dbReference>
<proteinExistence type="inferred from homology"/>
<evidence type="ECO:0000313" key="4">
    <source>
        <dbReference type="EMBL" id="KAK4283739.1"/>
    </source>
</evidence>